<keyword evidence="8 16" id="KW-0472">Membrane</keyword>
<dbReference type="RefSeq" id="XP_002731595.1">
    <property type="nucleotide sequence ID" value="XM_002731549.2"/>
</dbReference>
<evidence type="ECO:0000256" key="15">
    <source>
        <dbReference type="SAM" id="MobiDB-lite"/>
    </source>
</evidence>
<evidence type="ECO:0000256" key="1">
    <source>
        <dbReference type="ARBA" id="ARBA00004651"/>
    </source>
</evidence>
<reference evidence="20" key="1">
    <citation type="submission" date="2025-08" db="UniProtKB">
        <authorList>
            <consortium name="RefSeq"/>
        </authorList>
    </citation>
    <scope>IDENTIFICATION</scope>
    <source>
        <tissue evidence="20">Testes</tissue>
    </source>
</reference>
<dbReference type="SUPFAM" id="SSF81324">
    <property type="entry name" value="Voltage-gated potassium channels"/>
    <property type="match status" value="1"/>
</dbReference>
<dbReference type="SUPFAM" id="SSF53850">
    <property type="entry name" value="Periplasmic binding protein-like II"/>
    <property type="match status" value="1"/>
</dbReference>
<keyword evidence="6" id="KW-0770">Synapse</keyword>
<evidence type="ECO:0000256" key="14">
    <source>
        <dbReference type="ARBA" id="ARBA00034100"/>
    </source>
</evidence>
<dbReference type="InterPro" id="IPR001828">
    <property type="entry name" value="ANF_lig-bd_rcpt"/>
</dbReference>
<evidence type="ECO:0000256" key="6">
    <source>
        <dbReference type="ARBA" id="ARBA00023018"/>
    </source>
</evidence>
<evidence type="ECO:0000256" key="5">
    <source>
        <dbReference type="ARBA" id="ARBA00022989"/>
    </source>
</evidence>
<dbReference type="Gene3D" id="3.40.50.2300">
    <property type="match status" value="2"/>
</dbReference>
<keyword evidence="10" id="KW-0325">Glycoprotein</keyword>
<feature type="transmembrane region" description="Helical" evidence="16">
    <location>
        <begin position="503"/>
        <end position="524"/>
    </location>
</feature>
<feature type="domain" description="Ionotropic glutamate receptor C-terminal" evidence="17">
    <location>
        <begin position="289"/>
        <end position="678"/>
    </location>
</feature>
<dbReference type="SMART" id="SM00918">
    <property type="entry name" value="Lig_chan-Glu_bd"/>
    <property type="match status" value="1"/>
</dbReference>
<dbReference type="Proteomes" id="UP000694865">
    <property type="component" value="Unplaced"/>
</dbReference>
<dbReference type="Gene3D" id="3.40.190.10">
    <property type="entry name" value="Periplasmic binding protein-like II"/>
    <property type="match status" value="1"/>
</dbReference>
<dbReference type="GeneID" id="100367196"/>
<dbReference type="InterPro" id="IPR019594">
    <property type="entry name" value="Glu/Gly-bd"/>
</dbReference>
<accession>A0ABM0GK27</accession>
<evidence type="ECO:0000256" key="10">
    <source>
        <dbReference type="ARBA" id="ARBA00023180"/>
    </source>
</evidence>
<dbReference type="InterPro" id="IPR015683">
    <property type="entry name" value="Ionotropic_Glu_rcpt"/>
</dbReference>
<organism evidence="19 20">
    <name type="scientific">Saccoglossus kowalevskii</name>
    <name type="common">Acorn worm</name>
    <dbReference type="NCBI Taxonomy" id="10224"/>
    <lineage>
        <taxon>Eukaryota</taxon>
        <taxon>Metazoa</taxon>
        <taxon>Hemichordata</taxon>
        <taxon>Enteropneusta</taxon>
        <taxon>Harrimaniidae</taxon>
        <taxon>Saccoglossus</taxon>
    </lineage>
</organism>
<comment type="subcellular location">
    <subcellularLocation>
        <location evidence="1">Cell membrane</location>
        <topology evidence="1">Multi-pass membrane protein</topology>
    </subcellularLocation>
    <subcellularLocation>
        <location evidence="14">Postsynaptic cell membrane</location>
    </subcellularLocation>
</comment>
<keyword evidence="12" id="KW-1071">Ligand-gated ion channel</keyword>
<evidence type="ECO:0000256" key="16">
    <source>
        <dbReference type="SAM" id="Phobius"/>
    </source>
</evidence>
<evidence type="ECO:0000256" key="11">
    <source>
        <dbReference type="ARBA" id="ARBA00023257"/>
    </source>
</evidence>
<keyword evidence="4 16" id="KW-0812">Transmembrane</keyword>
<keyword evidence="11" id="KW-0628">Postsynaptic cell membrane</keyword>
<evidence type="ECO:0000256" key="7">
    <source>
        <dbReference type="ARBA" id="ARBA00023065"/>
    </source>
</evidence>
<keyword evidence="2" id="KW-0813">Transport</keyword>
<gene>
    <name evidence="20" type="primary">LOC100367196</name>
</gene>
<dbReference type="Pfam" id="PF00060">
    <property type="entry name" value="Lig_chan"/>
    <property type="match status" value="1"/>
</dbReference>
<evidence type="ECO:0000256" key="9">
    <source>
        <dbReference type="ARBA" id="ARBA00023170"/>
    </source>
</evidence>
<keyword evidence="5 16" id="KW-1133">Transmembrane helix</keyword>
<dbReference type="InterPro" id="IPR001508">
    <property type="entry name" value="Iono_Glu_rcpt_met"/>
</dbReference>
<keyword evidence="7" id="KW-0406">Ion transport</keyword>
<name>A0ABM0GK27_SACKO</name>
<dbReference type="Gene3D" id="1.10.287.70">
    <property type="match status" value="1"/>
</dbReference>
<keyword evidence="3" id="KW-1003">Cell membrane</keyword>
<dbReference type="PANTHER" id="PTHR18966">
    <property type="entry name" value="IONOTROPIC GLUTAMATE RECEPTOR"/>
    <property type="match status" value="1"/>
</dbReference>
<feature type="domain" description="Ionotropic glutamate receptor L-glutamate and glycine-binding" evidence="18">
    <location>
        <begin position="302"/>
        <end position="367"/>
    </location>
</feature>
<sequence length="773" mass="87397">MLPLIPYLRRINIDLPTLVKREAFQMYPSAIDIGSMFNDLLHNLKWNSFAIIYDTRAAYSMVQNVIYRSTLNEWTIELFQITHSNIDNILHSMRSIGITHTLIYTEDDRKAIEILNKANEQNMLDYKHRWIIGNLDPVLPLITIVNKIASRGTNLVIFRMQVASDLPPGNTEWTFSQKLANDAMLAVGYAIEGYLNDGNSLPGNTEIPACQRLGSETTDGKLMEYIAGVSFSGLTGNVTFNDKKQRRGYMIEIYSGFGIPTNELRGMWSPQDGLEMYDVTLPVSGDNNTLIVSTIQSGPFLEYNEIDSEGEKLEDNDRFTGYIADIVKEMADRLGYDYELRLVADGNFGRLDIETGTWNGMIGEIIRKESDVAAGPITISAVRETVIDFTIPFKDGVLSVLTKSWVPTKSSPKTISSFLRPLQAGVWVMIFVALFAVSLVIFIMDRFNPFELRAMAERGEVPANQGYYFSGYLNCVWYLWSTLFLQSFDYSPRSMAGRCMSGFWFVFVVVTLFMYLGNMSAILINEPTKDLESKGPINNLEELISRLDDMVIGAVDGGRTIEYLKESSKKHHQKLWSNIEYNIDNSDNQVRISNITHGIQRVRESDGKYAFVVESAAIDYALSQPPCDLVAISEPLDSVSYGFAVAEGAPLREHLNIVIMQMKEDGFMEETYSKWFQSGPCGHGNDDVPVPMEKTTYQRMVDSLDLKKFAGLYIMLLVGIVLSLLVGIIEFSVDKMFTDRGGKYNVGKTKEKGATIEERRRMRDEREEREHSV</sequence>
<evidence type="ECO:0000256" key="12">
    <source>
        <dbReference type="ARBA" id="ARBA00023286"/>
    </source>
</evidence>
<dbReference type="PRINTS" id="PR00177">
    <property type="entry name" value="NMDARECEPTOR"/>
</dbReference>
<evidence type="ECO:0000256" key="3">
    <source>
        <dbReference type="ARBA" id="ARBA00022475"/>
    </source>
</evidence>
<evidence type="ECO:0000259" key="17">
    <source>
        <dbReference type="SMART" id="SM00079"/>
    </source>
</evidence>
<evidence type="ECO:0000259" key="18">
    <source>
        <dbReference type="SMART" id="SM00918"/>
    </source>
</evidence>
<feature type="transmembrane region" description="Helical" evidence="16">
    <location>
        <begin position="465"/>
        <end position="483"/>
    </location>
</feature>
<evidence type="ECO:0000256" key="8">
    <source>
        <dbReference type="ARBA" id="ARBA00023136"/>
    </source>
</evidence>
<keyword evidence="19" id="KW-1185">Reference proteome</keyword>
<feature type="transmembrane region" description="Helical" evidence="16">
    <location>
        <begin position="424"/>
        <end position="444"/>
    </location>
</feature>
<dbReference type="InterPro" id="IPR028082">
    <property type="entry name" value="Peripla_BP_I"/>
</dbReference>
<feature type="transmembrane region" description="Helical" evidence="16">
    <location>
        <begin position="709"/>
        <end position="729"/>
    </location>
</feature>
<evidence type="ECO:0000256" key="4">
    <source>
        <dbReference type="ARBA" id="ARBA00022692"/>
    </source>
</evidence>
<evidence type="ECO:0000256" key="13">
    <source>
        <dbReference type="ARBA" id="ARBA00023303"/>
    </source>
</evidence>
<feature type="region of interest" description="Disordered" evidence="15">
    <location>
        <begin position="748"/>
        <end position="773"/>
    </location>
</feature>
<dbReference type="SUPFAM" id="SSF53822">
    <property type="entry name" value="Periplasmic binding protein-like I"/>
    <property type="match status" value="1"/>
</dbReference>
<evidence type="ECO:0000313" key="20">
    <source>
        <dbReference type="RefSeq" id="XP_002731595.1"/>
    </source>
</evidence>
<keyword evidence="13" id="KW-0407">Ion channel</keyword>
<protein>
    <submittedName>
        <fullName evidence="20">Glutamate receptor 3-like</fullName>
    </submittedName>
</protein>
<dbReference type="Pfam" id="PF10613">
    <property type="entry name" value="Lig_chan-Glu_bd"/>
    <property type="match status" value="1"/>
</dbReference>
<dbReference type="InterPro" id="IPR001320">
    <property type="entry name" value="Iontro_rcpt_C"/>
</dbReference>
<proteinExistence type="predicted"/>
<evidence type="ECO:0000313" key="19">
    <source>
        <dbReference type="Proteomes" id="UP000694865"/>
    </source>
</evidence>
<evidence type="ECO:0000256" key="2">
    <source>
        <dbReference type="ARBA" id="ARBA00022448"/>
    </source>
</evidence>
<dbReference type="Pfam" id="PF01094">
    <property type="entry name" value="ANF_receptor"/>
    <property type="match status" value="1"/>
</dbReference>
<keyword evidence="9" id="KW-0675">Receptor</keyword>
<dbReference type="SMART" id="SM00079">
    <property type="entry name" value="PBPe"/>
    <property type="match status" value="1"/>
</dbReference>